<evidence type="ECO:0000313" key="3">
    <source>
        <dbReference type="EMBL" id="MPM04372.1"/>
    </source>
</evidence>
<name>A0A644WKQ3_9ZZZZ</name>
<keyword evidence="1" id="KW-0732">Signal</keyword>
<reference evidence="3" key="1">
    <citation type="submission" date="2019-08" db="EMBL/GenBank/DDBJ databases">
        <authorList>
            <person name="Kucharzyk K."/>
            <person name="Murdoch R.W."/>
            <person name="Higgins S."/>
            <person name="Loffler F."/>
        </authorList>
    </citation>
    <scope>NUCLEOTIDE SEQUENCE</scope>
</reference>
<dbReference type="GO" id="GO:0006508">
    <property type="term" value="P:proteolysis"/>
    <property type="evidence" value="ECO:0007669"/>
    <property type="project" value="InterPro"/>
</dbReference>
<dbReference type="NCBIfam" id="NF033707">
    <property type="entry name" value="T9SS_sortase"/>
    <property type="match status" value="1"/>
</dbReference>
<dbReference type="CDD" id="cd02258">
    <property type="entry name" value="Peptidase_C25_N"/>
    <property type="match status" value="1"/>
</dbReference>
<dbReference type="Gene3D" id="3.40.50.10390">
    <property type="entry name" value="Gingipain r, domain 1"/>
    <property type="match status" value="1"/>
</dbReference>
<dbReference type="InterPro" id="IPR001769">
    <property type="entry name" value="Gingipain"/>
</dbReference>
<proteinExistence type="predicted"/>
<dbReference type="Pfam" id="PF01364">
    <property type="entry name" value="Peptidase_C25"/>
    <property type="match status" value="1"/>
</dbReference>
<dbReference type="GO" id="GO:0008234">
    <property type="term" value="F:cysteine-type peptidase activity"/>
    <property type="evidence" value="ECO:0007669"/>
    <property type="project" value="InterPro"/>
</dbReference>
<dbReference type="Gene3D" id="2.60.40.4070">
    <property type="match status" value="1"/>
</dbReference>
<evidence type="ECO:0000259" key="2">
    <source>
        <dbReference type="Pfam" id="PF01364"/>
    </source>
</evidence>
<dbReference type="EMBL" id="VSSQ01001033">
    <property type="protein sequence ID" value="MPM04372.1"/>
    <property type="molecule type" value="Genomic_DNA"/>
</dbReference>
<dbReference type="InterPro" id="IPR029030">
    <property type="entry name" value="Caspase-like_dom_sf"/>
</dbReference>
<gene>
    <name evidence="3" type="ORF">SDC9_50649</name>
</gene>
<comment type="caution">
    <text evidence="3">The sequence shown here is derived from an EMBL/GenBank/DDBJ whole genome shotgun (WGS) entry which is preliminary data.</text>
</comment>
<protein>
    <recommendedName>
        <fullName evidence="2">Gingipain domain-containing protein</fullName>
    </recommendedName>
</protein>
<feature type="domain" description="Gingipain" evidence="2">
    <location>
        <begin position="420"/>
        <end position="788"/>
    </location>
</feature>
<accession>A0A644WKQ3</accession>
<evidence type="ECO:0000256" key="1">
    <source>
        <dbReference type="ARBA" id="ARBA00022729"/>
    </source>
</evidence>
<dbReference type="InterPro" id="IPR029031">
    <property type="entry name" value="Gingipain_N_sf"/>
</dbReference>
<sequence length="1037" mass="116305">MKRKIAIMSFIFLVAYIFCTQEVTATTDNQTRETKSAPLHSYTTNSVLSQGTFHKIRITDSGVYKLTYEDLTSIGLNPEHVRVFGYGGAMLEQDFSLPIIDDLPETPVWMEKGNDGIFNTGDYILFYAQGTTRWQYNKSKSMFTHTSNIYADAGYYFITSDAGPGKKIQEKSITLPSNPTINPVSEFTDYQVHERDLINLVNAGKEFYGETFISGANNKFIFSFPNPVLSENSMAANLDVAATSLSASTFILNLNSTQYKSLTVAAHNSFDLYERAKRNAGIFNFTPQNDLFEFNLTYSMPTPTSKGYLNYLEVNARRQLIMSGPVMQFQNIDYLGQNTFNQYLLTNSNPNVQIWDITDKQDIYRIITGNADGEMSFVDSGNDIRHYLAIDPTAGPAFPKPEIIQTIPNQNIHAIAQADMVIITHPNFLTHAETLAQAHRQKDNMSVTVVTTEQVYNEFSSGTPDATAYRRVMKMFYDRAITSGNTIYPPKYLLLFGKGSFDNRKILTDSGDNLVLTYQADNSLIETLAYTTDDYFTFLEDNEGLQAHYHSMDVAVGRFPVTTVQQATDVVNKTINYMNNSNKGRWKNELYFVGDDGDYNTHMTMADSLASYMSNNYKSYHTNKIYLDAFKKDSLEIEGRYPSVKDSLLIALENGLLLLNYTGHGGRDFLANEQILKNNDINTLKNQHLPLWIGATTDFVKFDSRFVSAGESVLLNPNGGGIGVFSATRPSYASQNFNLNNGLIQHLFAKENGQHIRVGDAIRKAKNNLGHEINKLSFIYLGDPAIKLNYGDNYQIITSSINKNGNLGTDTLKANTTNTIEGYIADENSNKITGFNGTVYISVYGKTQTITTLRNSNFQNEKAFVYNDRPVVLHSEAIPVVNGDFSCSFILPKDIHEEYGYGRINFYAHDNANDYEAQGYFEEFIIGGIDNTSAVITPDADNLSSEITVANHPNPAKEQTCFVINTDNEIVNCTIDIFDVSGRDVCSVSVSGQNRITWDLTTNGGQRVISGIYFYRARIKTIEKEIYTKANRIIIID</sequence>
<organism evidence="3">
    <name type="scientific">bioreactor metagenome</name>
    <dbReference type="NCBI Taxonomy" id="1076179"/>
    <lineage>
        <taxon>unclassified sequences</taxon>
        <taxon>metagenomes</taxon>
        <taxon>ecological metagenomes</taxon>
    </lineage>
</organism>
<dbReference type="AlphaFoldDB" id="A0A644WKQ3"/>
<dbReference type="Gene3D" id="3.40.50.1460">
    <property type="match status" value="1"/>
</dbReference>
<dbReference type="SUPFAM" id="SSF52129">
    <property type="entry name" value="Caspase-like"/>
    <property type="match status" value="1"/>
</dbReference>